<dbReference type="InterPro" id="IPR008978">
    <property type="entry name" value="HSP20-like_chaperone"/>
</dbReference>
<sequence>MSVFYYDPFYDVERLINDSFGRMGNNNQGQSQALQRQNGNDGNDVQRAIRPRMDLHEDSKANTVTATFELPGIKKEDVQIDVHNGRLTISAENKISENYESEGYAIRERRFGKMARTLQLPQGVKETEVKASMDNGVLTVVFPKSTPEQAPKKITIS</sequence>
<feature type="domain" description="SHSP" evidence="5">
    <location>
        <begin position="44"/>
        <end position="157"/>
    </location>
</feature>
<feature type="domain" description="CS" evidence="6">
    <location>
        <begin position="48"/>
        <end position="155"/>
    </location>
</feature>
<evidence type="ECO:0000256" key="4">
    <source>
        <dbReference type="SAM" id="MobiDB-lite"/>
    </source>
</evidence>
<organism evidence="7 8">
    <name type="scientific">Mycena albidolilacea</name>
    <dbReference type="NCBI Taxonomy" id="1033008"/>
    <lineage>
        <taxon>Eukaryota</taxon>
        <taxon>Fungi</taxon>
        <taxon>Dikarya</taxon>
        <taxon>Basidiomycota</taxon>
        <taxon>Agaricomycotina</taxon>
        <taxon>Agaricomycetes</taxon>
        <taxon>Agaricomycetidae</taxon>
        <taxon>Agaricales</taxon>
        <taxon>Marasmiineae</taxon>
        <taxon>Mycenaceae</taxon>
        <taxon>Mycena</taxon>
    </lineage>
</organism>
<protein>
    <submittedName>
        <fullName evidence="7">HSP20-like chaperone</fullName>
    </submittedName>
</protein>
<dbReference type="SUPFAM" id="SSF49764">
    <property type="entry name" value="HSP20-like chaperones"/>
    <property type="match status" value="1"/>
</dbReference>
<name>A0AAD7ESJ1_9AGAR</name>
<evidence type="ECO:0000313" key="7">
    <source>
        <dbReference type="EMBL" id="KAJ7349330.1"/>
    </source>
</evidence>
<evidence type="ECO:0000313" key="8">
    <source>
        <dbReference type="Proteomes" id="UP001218218"/>
    </source>
</evidence>
<comment type="caution">
    <text evidence="7">The sequence shown here is derived from an EMBL/GenBank/DDBJ whole genome shotgun (WGS) entry which is preliminary data.</text>
</comment>
<dbReference type="PROSITE" id="PS51203">
    <property type="entry name" value="CS"/>
    <property type="match status" value="1"/>
</dbReference>
<evidence type="ECO:0000259" key="6">
    <source>
        <dbReference type="PROSITE" id="PS51203"/>
    </source>
</evidence>
<reference evidence="7" key="1">
    <citation type="submission" date="2023-03" db="EMBL/GenBank/DDBJ databases">
        <title>Massive genome expansion in bonnet fungi (Mycena s.s.) driven by repeated elements and novel gene families across ecological guilds.</title>
        <authorList>
            <consortium name="Lawrence Berkeley National Laboratory"/>
            <person name="Harder C.B."/>
            <person name="Miyauchi S."/>
            <person name="Viragh M."/>
            <person name="Kuo A."/>
            <person name="Thoen E."/>
            <person name="Andreopoulos B."/>
            <person name="Lu D."/>
            <person name="Skrede I."/>
            <person name="Drula E."/>
            <person name="Henrissat B."/>
            <person name="Morin E."/>
            <person name="Kohler A."/>
            <person name="Barry K."/>
            <person name="LaButti K."/>
            <person name="Morin E."/>
            <person name="Salamov A."/>
            <person name="Lipzen A."/>
            <person name="Mereny Z."/>
            <person name="Hegedus B."/>
            <person name="Baldrian P."/>
            <person name="Stursova M."/>
            <person name="Weitz H."/>
            <person name="Taylor A."/>
            <person name="Grigoriev I.V."/>
            <person name="Nagy L.G."/>
            <person name="Martin F."/>
            <person name="Kauserud H."/>
        </authorList>
    </citation>
    <scope>NUCLEOTIDE SEQUENCE</scope>
    <source>
        <strain evidence="7">CBHHK002</strain>
    </source>
</reference>
<dbReference type="CDD" id="cd06464">
    <property type="entry name" value="ACD_sHsps-like"/>
    <property type="match status" value="1"/>
</dbReference>
<comment type="similarity">
    <text evidence="2 3">Belongs to the small heat shock protein (HSP20) family.</text>
</comment>
<dbReference type="Pfam" id="PF00011">
    <property type="entry name" value="HSP20"/>
    <property type="match status" value="1"/>
</dbReference>
<dbReference type="InterPro" id="IPR007052">
    <property type="entry name" value="CS_dom"/>
</dbReference>
<evidence type="ECO:0000256" key="1">
    <source>
        <dbReference type="ARBA" id="ARBA00023016"/>
    </source>
</evidence>
<dbReference type="PANTHER" id="PTHR11527">
    <property type="entry name" value="HEAT-SHOCK PROTEIN 20 FAMILY MEMBER"/>
    <property type="match status" value="1"/>
</dbReference>
<dbReference type="EMBL" id="JARIHO010000016">
    <property type="protein sequence ID" value="KAJ7349330.1"/>
    <property type="molecule type" value="Genomic_DNA"/>
</dbReference>
<dbReference type="AlphaFoldDB" id="A0AAD7ESJ1"/>
<dbReference type="PROSITE" id="PS01031">
    <property type="entry name" value="SHSP"/>
    <property type="match status" value="1"/>
</dbReference>
<dbReference type="InterPro" id="IPR002068">
    <property type="entry name" value="A-crystallin/Hsp20_dom"/>
</dbReference>
<dbReference type="Gene3D" id="2.60.40.790">
    <property type="match status" value="1"/>
</dbReference>
<feature type="compositionally biased region" description="Polar residues" evidence="4">
    <location>
        <begin position="24"/>
        <end position="43"/>
    </location>
</feature>
<keyword evidence="8" id="KW-1185">Reference proteome</keyword>
<dbReference type="Proteomes" id="UP001218218">
    <property type="component" value="Unassembled WGS sequence"/>
</dbReference>
<evidence type="ECO:0000256" key="2">
    <source>
        <dbReference type="PROSITE-ProRule" id="PRU00285"/>
    </source>
</evidence>
<accession>A0AAD7ESJ1</accession>
<dbReference type="InterPro" id="IPR031107">
    <property type="entry name" value="Small_HSP"/>
</dbReference>
<gene>
    <name evidence="7" type="ORF">DFH08DRAFT_142067</name>
</gene>
<feature type="region of interest" description="Disordered" evidence="4">
    <location>
        <begin position="21"/>
        <end position="45"/>
    </location>
</feature>
<evidence type="ECO:0000259" key="5">
    <source>
        <dbReference type="PROSITE" id="PS01031"/>
    </source>
</evidence>
<proteinExistence type="inferred from homology"/>
<evidence type="ECO:0000256" key="3">
    <source>
        <dbReference type="RuleBase" id="RU003616"/>
    </source>
</evidence>
<keyword evidence="1" id="KW-0346">Stress response</keyword>